<evidence type="ECO:0000256" key="9">
    <source>
        <dbReference type="ARBA" id="ARBA00041206"/>
    </source>
</evidence>
<feature type="non-terminal residue" evidence="10">
    <location>
        <position position="1"/>
    </location>
</feature>
<keyword evidence="3" id="KW-0689">Ribosomal protein</keyword>
<evidence type="ECO:0000256" key="8">
    <source>
        <dbReference type="ARBA" id="ARBA00039444"/>
    </source>
</evidence>
<dbReference type="InterPro" id="IPR036610">
    <property type="entry name" value="PEBP-like_sf"/>
</dbReference>
<comment type="caution">
    <text evidence="10">The sequence shown here is derived from an EMBL/GenBank/DDBJ whole genome shotgun (WGS) entry which is preliminary data.</text>
</comment>
<dbReference type="CDD" id="cd00866">
    <property type="entry name" value="PEBP_euk"/>
    <property type="match status" value="1"/>
</dbReference>
<keyword evidence="4" id="KW-0175">Coiled coil</keyword>
<evidence type="ECO:0000256" key="6">
    <source>
        <dbReference type="ARBA" id="ARBA00023274"/>
    </source>
</evidence>
<evidence type="ECO:0000256" key="4">
    <source>
        <dbReference type="ARBA" id="ARBA00023054"/>
    </source>
</evidence>
<evidence type="ECO:0000313" key="10">
    <source>
        <dbReference type="EMBL" id="GCC39835.1"/>
    </source>
</evidence>
<evidence type="ECO:0000313" key="11">
    <source>
        <dbReference type="Proteomes" id="UP000287033"/>
    </source>
</evidence>
<dbReference type="PANTHER" id="PTHR11362">
    <property type="entry name" value="PHOSPHATIDYLETHANOLAMINE-BINDING PROTEIN"/>
    <property type="match status" value="1"/>
</dbReference>
<keyword evidence="2" id="KW-0809">Transit peptide</keyword>
<keyword evidence="11" id="KW-1185">Reference proteome</keyword>
<dbReference type="PANTHER" id="PTHR11362:SF133">
    <property type="entry name" value="LARGE RIBOSOMAL SUBUNIT PROTEIN ML38"/>
    <property type="match status" value="1"/>
</dbReference>
<dbReference type="GO" id="GO:0005762">
    <property type="term" value="C:mitochondrial large ribosomal subunit"/>
    <property type="evidence" value="ECO:0007669"/>
    <property type="project" value="TreeGrafter"/>
</dbReference>
<dbReference type="Pfam" id="PF01161">
    <property type="entry name" value="PBP"/>
    <property type="match status" value="1"/>
</dbReference>
<gene>
    <name evidence="10" type="ORF">chiPu_0023488</name>
</gene>
<dbReference type="InterPro" id="IPR008914">
    <property type="entry name" value="PEBP"/>
</dbReference>
<reference evidence="10 11" key="1">
    <citation type="journal article" date="2018" name="Nat. Ecol. Evol.">
        <title>Shark genomes provide insights into elasmobranch evolution and the origin of vertebrates.</title>
        <authorList>
            <person name="Hara Y"/>
            <person name="Yamaguchi K"/>
            <person name="Onimaru K"/>
            <person name="Kadota M"/>
            <person name="Koyanagi M"/>
            <person name="Keeley SD"/>
            <person name="Tatsumi K"/>
            <person name="Tanaka K"/>
            <person name="Motone F"/>
            <person name="Kageyama Y"/>
            <person name="Nozu R"/>
            <person name="Adachi N"/>
            <person name="Nishimura O"/>
            <person name="Nakagawa R"/>
            <person name="Tanegashima C"/>
            <person name="Kiyatake I"/>
            <person name="Matsumoto R"/>
            <person name="Murakumo K"/>
            <person name="Nishida K"/>
            <person name="Terakita A"/>
            <person name="Kuratani S"/>
            <person name="Sato K"/>
            <person name="Hyodo S Kuraku.S."/>
        </authorList>
    </citation>
    <scope>NUCLEOTIDE SEQUENCE [LARGE SCALE GENOMIC DNA]</scope>
</reference>
<organism evidence="10 11">
    <name type="scientific">Chiloscyllium punctatum</name>
    <name type="common">Brownbanded bambooshark</name>
    <name type="synonym">Hemiscyllium punctatum</name>
    <dbReference type="NCBI Taxonomy" id="137246"/>
    <lineage>
        <taxon>Eukaryota</taxon>
        <taxon>Metazoa</taxon>
        <taxon>Chordata</taxon>
        <taxon>Craniata</taxon>
        <taxon>Vertebrata</taxon>
        <taxon>Chondrichthyes</taxon>
        <taxon>Elasmobranchii</taxon>
        <taxon>Galeomorphii</taxon>
        <taxon>Galeoidea</taxon>
        <taxon>Orectolobiformes</taxon>
        <taxon>Hemiscylliidae</taxon>
        <taxon>Chiloscyllium</taxon>
    </lineage>
</organism>
<evidence type="ECO:0000256" key="2">
    <source>
        <dbReference type="ARBA" id="ARBA00022946"/>
    </source>
</evidence>
<dbReference type="STRING" id="137246.A0A401TB68"/>
<evidence type="ECO:0000256" key="5">
    <source>
        <dbReference type="ARBA" id="ARBA00023128"/>
    </source>
</evidence>
<comment type="similarity">
    <text evidence="7">Belongs to the phosphatidylethanolamine-binding protein family. Mitochondrion-specific ribosomal protein mL38 subfamily.</text>
</comment>
<dbReference type="OrthoDB" id="2153661at2759"/>
<dbReference type="AlphaFoldDB" id="A0A401TB68"/>
<keyword evidence="5" id="KW-0496">Mitochondrion</keyword>
<evidence type="ECO:0000256" key="3">
    <source>
        <dbReference type="ARBA" id="ARBA00022980"/>
    </source>
</evidence>
<dbReference type="Proteomes" id="UP000287033">
    <property type="component" value="Unassembled WGS sequence"/>
</dbReference>
<dbReference type="InterPro" id="IPR035810">
    <property type="entry name" value="PEBP_euk"/>
</dbReference>
<dbReference type="Gene3D" id="3.90.280.10">
    <property type="entry name" value="PEBP-like"/>
    <property type="match status" value="1"/>
</dbReference>
<sequence length="113" mass="13232">GHLRDNESEYVHWLVGNIPGNAVSEGEDICHYFPPFPAKGTGYHRCIFILFKQDDVIDFKEDFRPSPCLSLKMRTFKTCDFYKKHEDQLTPAGLAFFQCRWDESVTRTFHNLL</sequence>
<evidence type="ECO:0000256" key="7">
    <source>
        <dbReference type="ARBA" id="ARBA00038016"/>
    </source>
</evidence>
<feature type="non-terminal residue" evidence="10">
    <location>
        <position position="113"/>
    </location>
</feature>
<dbReference type="OMA" id="HRCIFIL"/>
<name>A0A401TB68_CHIPU</name>
<protein>
    <recommendedName>
        <fullName evidence="8">Large ribosomal subunit protein mL38</fullName>
    </recommendedName>
    <alternativeName>
        <fullName evidence="9">39S ribosomal protein L38, mitochondrial</fullName>
    </alternativeName>
</protein>
<accession>A0A401TB68</accession>
<dbReference type="EMBL" id="BEZZ01021958">
    <property type="protein sequence ID" value="GCC39835.1"/>
    <property type="molecule type" value="Genomic_DNA"/>
</dbReference>
<evidence type="ECO:0000256" key="1">
    <source>
        <dbReference type="ARBA" id="ARBA00004173"/>
    </source>
</evidence>
<dbReference type="SUPFAM" id="SSF49777">
    <property type="entry name" value="PEBP-like"/>
    <property type="match status" value="1"/>
</dbReference>
<keyword evidence="6" id="KW-0687">Ribonucleoprotein</keyword>
<proteinExistence type="inferred from homology"/>
<comment type="subcellular location">
    <subcellularLocation>
        <location evidence="1">Mitochondrion</location>
    </subcellularLocation>
</comment>